<protein>
    <submittedName>
        <fullName evidence="2">Uncharacterized protein</fullName>
    </submittedName>
</protein>
<sequence>PCTNWKGAAKKLAGLRTRGRSERDAAGSEPAARCLRRKPRTAPGPFPPRALASAARLFQGALSRIVASSESPAIALL</sequence>
<comment type="caution">
    <text evidence="2">The sequence shown here is derived from an EMBL/GenBank/DDBJ whole genome shotgun (WGS) entry which is preliminary data.</text>
</comment>
<feature type="non-terminal residue" evidence="2">
    <location>
        <position position="1"/>
    </location>
</feature>
<accession>A0A5E4CXG4</accession>
<feature type="region of interest" description="Disordered" evidence="1">
    <location>
        <begin position="1"/>
        <end position="48"/>
    </location>
</feature>
<dbReference type="EMBL" id="CABDUW010002364">
    <property type="protein sequence ID" value="VTJ86503.1"/>
    <property type="molecule type" value="Genomic_DNA"/>
</dbReference>
<name>A0A5E4CXG4_MARMO</name>
<organism evidence="2 3">
    <name type="scientific">Marmota monax</name>
    <name type="common">Woodchuck</name>
    <dbReference type="NCBI Taxonomy" id="9995"/>
    <lineage>
        <taxon>Eukaryota</taxon>
        <taxon>Metazoa</taxon>
        <taxon>Chordata</taxon>
        <taxon>Craniata</taxon>
        <taxon>Vertebrata</taxon>
        <taxon>Euteleostomi</taxon>
        <taxon>Mammalia</taxon>
        <taxon>Eutheria</taxon>
        <taxon>Euarchontoglires</taxon>
        <taxon>Glires</taxon>
        <taxon>Rodentia</taxon>
        <taxon>Sciuromorpha</taxon>
        <taxon>Sciuridae</taxon>
        <taxon>Xerinae</taxon>
        <taxon>Marmotini</taxon>
        <taxon>Marmota</taxon>
    </lineage>
</organism>
<gene>
    <name evidence="2" type="ORF">MONAX_5E032542</name>
</gene>
<keyword evidence="3" id="KW-1185">Reference proteome</keyword>
<evidence type="ECO:0000313" key="3">
    <source>
        <dbReference type="Proteomes" id="UP000335636"/>
    </source>
</evidence>
<evidence type="ECO:0000313" key="2">
    <source>
        <dbReference type="EMBL" id="VTJ86503.1"/>
    </source>
</evidence>
<reference evidence="2" key="1">
    <citation type="submission" date="2019-04" db="EMBL/GenBank/DDBJ databases">
        <authorList>
            <person name="Alioto T."/>
            <person name="Alioto T."/>
        </authorList>
    </citation>
    <scope>NUCLEOTIDE SEQUENCE [LARGE SCALE GENOMIC DNA]</scope>
</reference>
<proteinExistence type="predicted"/>
<dbReference type="Proteomes" id="UP000335636">
    <property type="component" value="Unassembled WGS sequence"/>
</dbReference>
<evidence type="ECO:0000256" key="1">
    <source>
        <dbReference type="SAM" id="MobiDB-lite"/>
    </source>
</evidence>
<dbReference type="AlphaFoldDB" id="A0A5E4CXG4"/>